<comment type="caution">
    <text evidence="3">The sequence shown here is derived from an EMBL/GenBank/DDBJ whole genome shotgun (WGS) entry which is preliminary data.</text>
</comment>
<dbReference type="OrthoDB" id="3206739at2"/>
<feature type="compositionally biased region" description="Basic residues" evidence="1">
    <location>
        <begin position="271"/>
        <end position="283"/>
    </location>
</feature>
<evidence type="ECO:0000256" key="1">
    <source>
        <dbReference type="SAM" id="MobiDB-lite"/>
    </source>
</evidence>
<dbReference type="GO" id="GO:0034338">
    <property type="term" value="F:short-chain carboxylesterase activity"/>
    <property type="evidence" value="ECO:0007669"/>
    <property type="project" value="TreeGrafter"/>
</dbReference>
<dbReference type="Proteomes" id="UP000262882">
    <property type="component" value="Unassembled WGS sequence"/>
</dbReference>
<dbReference type="SUPFAM" id="SSF53474">
    <property type="entry name" value="alpha/beta-Hydrolases"/>
    <property type="match status" value="1"/>
</dbReference>
<dbReference type="PANTHER" id="PTHR23024:SF24">
    <property type="entry name" value="ALPHA_BETA HYDROLASE FOLD-3 DOMAIN-CONTAINING PROTEIN"/>
    <property type="match status" value="1"/>
</dbReference>
<protein>
    <submittedName>
        <fullName evidence="3">Alpha/beta hydrolase</fullName>
    </submittedName>
</protein>
<dbReference type="InterPro" id="IPR029058">
    <property type="entry name" value="AB_hydrolase_fold"/>
</dbReference>
<dbReference type="AlphaFoldDB" id="A0A372GDW4"/>
<feature type="compositionally biased region" description="Low complexity" evidence="1">
    <location>
        <begin position="287"/>
        <end position="296"/>
    </location>
</feature>
<dbReference type="InterPro" id="IPR013094">
    <property type="entry name" value="AB_hydrolase_3"/>
</dbReference>
<proteinExistence type="predicted"/>
<feature type="region of interest" description="Disordered" evidence="1">
    <location>
        <begin position="271"/>
        <end position="354"/>
    </location>
</feature>
<keyword evidence="3" id="KW-0378">Hydrolase</keyword>
<evidence type="ECO:0000259" key="2">
    <source>
        <dbReference type="Pfam" id="PF07859"/>
    </source>
</evidence>
<feature type="domain" description="Alpha/beta hydrolase fold-3" evidence="2">
    <location>
        <begin position="88"/>
        <end position="268"/>
    </location>
</feature>
<dbReference type="Pfam" id="PF07859">
    <property type="entry name" value="Abhydrolase_3"/>
    <property type="match status" value="1"/>
</dbReference>
<sequence>MSEITTVKRPPEPDWPAMTDEELLAYREAENRFRASSAARALLGEPDPGATIEWQRLVLPDREIPVRVYRPAAARDGDGTDRAELPLVLHGHGGSFVGTAVQCDWANSHLAARLPALVGSVEHRLIGPETPLSDAVDDGWDVLRHMVRHASQRGIDPARTAVFGESCGALISALAAIGAREAGLTLKAQVLVNPAVDVTETMFDYASIAEFRYSPTRAVPQLRVFQRLSVPQRTDARALSPLYADDLSGLAPALVVVPTRDAVVRAQRKRRVDRAARQGHLRRDRAAAGAGVVRDGSLPGSLHGGRVPVEATTGFGEGARAPQCARRGPHGPRLDVPDPRRQGSRLPHAMGEKQ</sequence>
<dbReference type="InterPro" id="IPR050466">
    <property type="entry name" value="Carboxylest/Gibb_receptor"/>
</dbReference>
<feature type="compositionally biased region" description="Basic and acidic residues" evidence="1">
    <location>
        <begin position="332"/>
        <end position="341"/>
    </location>
</feature>
<dbReference type="Gene3D" id="3.40.50.1820">
    <property type="entry name" value="alpha/beta hydrolase"/>
    <property type="match status" value="1"/>
</dbReference>
<dbReference type="PANTHER" id="PTHR23024">
    <property type="entry name" value="ARYLACETAMIDE DEACETYLASE"/>
    <property type="match status" value="1"/>
</dbReference>
<reference evidence="3 4" key="1">
    <citation type="submission" date="2018-08" db="EMBL/GenBank/DDBJ databases">
        <title>Actinomadura spongicola sp. nov., isolated from marine sponge Leucetta chagosensis.</title>
        <authorList>
            <person name="Li L."/>
            <person name="Lin H.W."/>
        </authorList>
    </citation>
    <scope>NUCLEOTIDE SEQUENCE [LARGE SCALE GENOMIC DNA]</scope>
    <source>
        <strain evidence="3 4">LHW52907</strain>
    </source>
</reference>
<keyword evidence="4" id="KW-1185">Reference proteome</keyword>
<evidence type="ECO:0000313" key="3">
    <source>
        <dbReference type="EMBL" id="RFS83564.1"/>
    </source>
</evidence>
<name>A0A372GDW4_9ACTN</name>
<organism evidence="3 4">
    <name type="scientific">Actinomadura spongiicola</name>
    <dbReference type="NCBI Taxonomy" id="2303421"/>
    <lineage>
        <taxon>Bacteria</taxon>
        <taxon>Bacillati</taxon>
        <taxon>Actinomycetota</taxon>
        <taxon>Actinomycetes</taxon>
        <taxon>Streptosporangiales</taxon>
        <taxon>Thermomonosporaceae</taxon>
        <taxon>Actinomadura</taxon>
    </lineage>
</organism>
<dbReference type="RefSeq" id="WP_117401395.1">
    <property type="nucleotide sequence ID" value="NZ_QVNQ01000006.1"/>
</dbReference>
<evidence type="ECO:0000313" key="4">
    <source>
        <dbReference type="Proteomes" id="UP000262882"/>
    </source>
</evidence>
<dbReference type="EMBL" id="QVNQ01000006">
    <property type="protein sequence ID" value="RFS83564.1"/>
    <property type="molecule type" value="Genomic_DNA"/>
</dbReference>
<gene>
    <name evidence="3" type="ORF">D0T12_21250</name>
</gene>
<accession>A0A372GDW4</accession>